<reference evidence="1 2" key="1">
    <citation type="journal article" date="2018" name="Nat. Genet.">
        <title>The Rosa genome provides new insights in the design of modern roses.</title>
        <authorList>
            <person name="Bendahmane M."/>
        </authorList>
    </citation>
    <scope>NUCLEOTIDE SEQUENCE [LARGE SCALE GENOMIC DNA]</scope>
    <source>
        <strain evidence="2">cv. Old Blush</strain>
    </source>
</reference>
<organism evidence="1 2">
    <name type="scientific">Rosa chinensis</name>
    <name type="common">China rose</name>
    <dbReference type="NCBI Taxonomy" id="74649"/>
    <lineage>
        <taxon>Eukaryota</taxon>
        <taxon>Viridiplantae</taxon>
        <taxon>Streptophyta</taxon>
        <taxon>Embryophyta</taxon>
        <taxon>Tracheophyta</taxon>
        <taxon>Spermatophyta</taxon>
        <taxon>Magnoliopsida</taxon>
        <taxon>eudicotyledons</taxon>
        <taxon>Gunneridae</taxon>
        <taxon>Pentapetalae</taxon>
        <taxon>rosids</taxon>
        <taxon>fabids</taxon>
        <taxon>Rosales</taxon>
        <taxon>Rosaceae</taxon>
        <taxon>Rosoideae</taxon>
        <taxon>Rosoideae incertae sedis</taxon>
        <taxon>Rosa</taxon>
    </lineage>
</organism>
<accession>A0A2P6P2A0</accession>
<evidence type="ECO:0000313" key="1">
    <source>
        <dbReference type="EMBL" id="PRQ16067.1"/>
    </source>
</evidence>
<name>A0A2P6P2A0_ROSCH</name>
<sequence>MVTSQLVSCKLSYMPIKHPPNVGSNPSLMVLQFSQVSSSSPYLKLLLVHLFEDDKALKPYVSHGTS</sequence>
<protein>
    <submittedName>
        <fullName evidence="1">Uncharacterized protein</fullName>
    </submittedName>
</protein>
<dbReference type="EMBL" id="PDCK01000045">
    <property type="protein sequence ID" value="PRQ16067.1"/>
    <property type="molecule type" value="Genomic_DNA"/>
</dbReference>
<gene>
    <name evidence="1" type="ORF">RchiOBHm_Chr7g0180201</name>
</gene>
<dbReference type="AlphaFoldDB" id="A0A2P6P2A0"/>
<evidence type="ECO:0000313" key="2">
    <source>
        <dbReference type="Proteomes" id="UP000238479"/>
    </source>
</evidence>
<proteinExistence type="predicted"/>
<comment type="caution">
    <text evidence="1">The sequence shown here is derived from an EMBL/GenBank/DDBJ whole genome shotgun (WGS) entry which is preliminary data.</text>
</comment>
<dbReference type="Gramene" id="PRQ16067">
    <property type="protein sequence ID" value="PRQ16067"/>
    <property type="gene ID" value="RchiOBHm_Chr7g0180201"/>
</dbReference>
<dbReference type="Proteomes" id="UP000238479">
    <property type="component" value="Chromosome 7"/>
</dbReference>
<keyword evidence="2" id="KW-1185">Reference proteome</keyword>